<comment type="cofactor">
    <cofactor evidence="8">
        <name>[4Fe-4S] cluster</name>
        <dbReference type="ChEBI" id="CHEBI:49883"/>
    </cofactor>
    <text evidence="8">Binds 1 [4Fe-4S] cluster. The cluster is coordinated with 3 cysteines and an exchangeable S-adenosyl-L-methionine.</text>
</comment>
<dbReference type="SFLD" id="SFLDG01067">
    <property type="entry name" value="SPASM/twitch_domain_containing"/>
    <property type="match status" value="1"/>
</dbReference>
<dbReference type="PROSITE" id="PS51918">
    <property type="entry name" value="RADICAL_SAM"/>
    <property type="match status" value="1"/>
</dbReference>
<organism evidence="10 11">
    <name type="scientific">Thermoanaerobaculum aquaticum</name>
    <dbReference type="NCBI Taxonomy" id="1312852"/>
    <lineage>
        <taxon>Bacteria</taxon>
        <taxon>Pseudomonadati</taxon>
        <taxon>Acidobacteriota</taxon>
        <taxon>Thermoanaerobaculia</taxon>
        <taxon>Thermoanaerobaculales</taxon>
        <taxon>Thermoanaerobaculaceae</taxon>
        <taxon>Thermoanaerobaculum</taxon>
    </lineage>
</organism>
<dbReference type="PANTHER" id="PTHR42836:SF1">
    <property type="entry name" value="7-CARBOXY-7-DEAZAGUANINE SYNTHASE"/>
    <property type="match status" value="1"/>
</dbReference>
<feature type="binding site" evidence="8">
    <location>
        <position position="70"/>
    </location>
    <ligand>
        <name>substrate</name>
    </ligand>
</feature>
<keyword evidence="1 8" id="KW-0004">4Fe-4S</keyword>
<comment type="caution">
    <text evidence="8">Lacks conserved residue(s) required for the propagation of feature annotation.</text>
</comment>
<keyword evidence="11" id="KW-1185">Reference proteome</keyword>
<comment type="subunit">
    <text evidence="8">Homodimer.</text>
</comment>
<dbReference type="GO" id="GO:0008616">
    <property type="term" value="P:tRNA queuosine(34) biosynthetic process"/>
    <property type="evidence" value="ECO:0007669"/>
    <property type="project" value="UniProtKB-UniRule"/>
</dbReference>
<proteinExistence type="inferred from homology"/>
<dbReference type="SUPFAM" id="SSF102114">
    <property type="entry name" value="Radical SAM enzymes"/>
    <property type="match status" value="1"/>
</dbReference>
<feature type="binding site" evidence="8">
    <location>
        <begin position="35"/>
        <end position="37"/>
    </location>
    <ligand>
        <name>S-adenosyl-L-methionine</name>
        <dbReference type="ChEBI" id="CHEBI:59789"/>
    </ligand>
</feature>
<evidence type="ECO:0000259" key="9">
    <source>
        <dbReference type="PROSITE" id="PS51918"/>
    </source>
</evidence>
<comment type="cofactor">
    <cofactor evidence="8">
        <name>Mg(2+)</name>
        <dbReference type="ChEBI" id="CHEBI:18420"/>
    </cofactor>
</comment>
<dbReference type="CDD" id="cd01335">
    <property type="entry name" value="Radical_SAM"/>
    <property type="match status" value="1"/>
</dbReference>
<dbReference type="EMBL" id="JMFG01000016">
    <property type="protein sequence ID" value="KDA53902.1"/>
    <property type="molecule type" value="Genomic_DNA"/>
</dbReference>
<comment type="pathway">
    <text evidence="8">Purine metabolism; 7-cyano-7-deazaguanine biosynthesis.</text>
</comment>
<keyword evidence="3 8" id="KW-0479">Metal-binding</keyword>
<dbReference type="Gene3D" id="3.20.20.70">
    <property type="entry name" value="Aldolase class I"/>
    <property type="match status" value="1"/>
</dbReference>
<sequence length="224" mass="24613">MFVAEVFASLQGEGILAGTPSFFIRTSGCNLRCRWCDTPYTSWQPEGRRVSVGELVAAARDAGLRHVVITGGEPLLQRELPALCAALKAQGHHITVETAGTLAPEFACDLLSVSPKTANSDPEGVWRARHRRLRENLAPLRLLLQRHPNFQLKFVVQGEQDMPEIVALVERLGVSGDRVLLMPEGKTAQEVAQVAPEVARLCLRFGFRFSPRLHLELFGAGRGV</sequence>
<evidence type="ECO:0000256" key="7">
    <source>
        <dbReference type="ARBA" id="ARBA00023239"/>
    </source>
</evidence>
<dbReference type="GO" id="GO:0016840">
    <property type="term" value="F:carbon-nitrogen lyase activity"/>
    <property type="evidence" value="ECO:0007669"/>
    <property type="project" value="UniProtKB-UniRule"/>
</dbReference>
<keyword evidence="8" id="KW-0671">Queuosine biosynthesis</keyword>
<dbReference type="PANTHER" id="PTHR42836">
    <property type="entry name" value="7-CARBOXY-7-DEAZAGUANINE SYNTHASE"/>
    <property type="match status" value="1"/>
</dbReference>
<name>A0A062XMY9_9BACT</name>
<dbReference type="GO" id="GO:0051539">
    <property type="term" value="F:4 iron, 4 sulfur cluster binding"/>
    <property type="evidence" value="ECO:0007669"/>
    <property type="project" value="UniProtKB-UniRule"/>
</dbReference>
<keyword evidence="5 8" id="KW-0408">Iron</keyword>
<feature type="binding site" evidence="8">
    <location>
        <position position="38"/>
    </location>
    <ligand>
        <name>Mg(2+)</name>
        <dbReference type="ChEBI" id="CHEBI:18420"/>
    </ligand>
</feature>
<dbReference type="SFLD" id="SFLDS00029">
    <property type="entry name" value="Radical_SAM"/>
    <property type="match status" value="1"/>
</dbReference>
<dbReference type="GO" id="GO:0000287">
    <property type="term" value="F:magnesium ion binding"/>
    <property type="evidence" value="ECO:0007669"/>
    <property type="project" value="UniProtKB-UniRule"/>
</dbReference>
<evidence type="ECO:0000256" key="1">
    <source>
        <dbReference type="ARBA" id="ARBA00022485"/>
    </source>
</evidence>
<keyword evidence="4 8" id="KW-0460">Magnesium</keyword>
<evidence type="ECO:0000256" key="8">
    <source>
        <dbReference type="HAMAP-Rule" id="MF_00917"/>
    </source>
</evidence>
<keyword evidence="6 8" id="KW-0411">Iron-sulfur</keyword>
<feature type="binding site" evidence="8">
    <location>
        <position position="72"/>
    </location>
    <ligand>
        <name>S-adenosyl-L-methionine</name>
        <dbReference type="ChEBI" id="CHEBI:59789"/>
    </ligand>
</feature>
<feature type="binding site" evidence="8">
    <location>
        <position position="29"/>
    </location>
    <ligand>
        <name>[4Fe-4S] cluster</name>
        <dbReference type="ChEBI" id="CHEBI:49883"/>
        <note>4Fe-4S-S-AdoMet</note>
    </ligand>
</feature>
<reference evidence="10 11" key="1">
    <citation type="submission" date="2014-04" db="EMBL/GenBank/DDBJ databases">
        <title>The Genome Sequence of Thermoanaerobaculum aquaticum MP-01, The First Cultivated Group 23 Acidobacterium.</title>
        <authorList>
            <person name="Stamps B.W."/>
            <person name="Losey N.A."/>
            <person name="Lawson P.A."/>
            <person name="Stevenson B.S."/>
        </authorList>
    </citation>
    <scope>NUCLEOTIDE SEQUENCE [LARGE SCALE GENOMIC DNA]</scope>
    <source>
        <strain evidence="10 11">MP-01</strain>
    </source>
</reference>
<dbReference type="OrthoDB" id="9792276at2"/>
<feature type="binding site" evidence="8">
    <location>
        <position position="36"/>
    </location>
    <ligand>
        <name>[4Fe-4S] cluster</name>
        <dbReference type="ChEBI" id="CHEBI:49883"/>
        <note>4Fe-4S-S-AdoMet</note>
    </ligand>
</feature>
<keyword evidence="7 8" id="KW-0456">Lyase</keyword>
<comment type="catalytic activity">
    <reaction evidence="8">
        <text>6-carboxy-5,6,7,8-tetrahydropterin + H(+) = 7-carboxy-7-carbaguanine + NH4(+)</text>
        <dbReference type="Rhea" id="RHEA:27974"/>
        <dbReference type="ChEBI" id="CHEBI:15378"/>
        <dbReference type="ChEBI" id="CHEBI:28938"/>
        <dbReference type="ChEBI" id="CHEBI:61032"/>
        <dbReference type="ChEBI" id="CHEBI:61036"/>
        <dbReference type="EC" id="4.3.99.3"/>
    </reaction>
</comment>
<dbReference type="GO" id="GO:1904047">
    <property type="term" value="F:S-adenosyl-L-methionine binding"/>
    <property type="evidence" value="ECO:0007669"/>
    <property type="project" value="UniProtKB-UniRule"/>
</dbReference>
<keyword evidence="2 8" id="KW-0949">S-adenosyl-L-methionine</keyword>
<accession>A0A062XMY9</accession>
<dbReference type="InterPro" id="IPR024924">
    <property type="entry name" value="7-CO-7-deazaguanine_synth-like"/>
</dbReference>
<evidence type="ECO:0000256" key="6">
    <source>
        <dbReference type="ARBA" id="ARBA00023014"/>
    </source>
</evidence>
<dbReference type="HAMAP" id="MF_00917">
    <property type="entry name" value="QueE"/>
    <property type="match status" value="1"/>
</dbReference>
<feature type="domain" description="Radical SAM core" evidence="9">
    <location>
        <begin position="16"/>
        <end position="220"/>
    </location>
</feature>
<protein>
    <recommendedName>
        <fullName evidence="8">7-carboxy-7-deazaguanine synthase</fullName>
        <shortName evidence="8">CDG synthase</shortName>
        <ecNumber evidence="8">4.3.99.3</ecNumber>
    </recommendedName>
    <alternativeName>
        <fullName evidence="8">Queuosine biosynthesis protein QueE</fullName>
    </alternativeName>
</protein>
<dbReference type="RefSeq" id="WP_038048893.1">
    <property type="nucleotide sequence ID" value="NZ_JMFG01000016.1"/>
</dbReference>
<comment type="caution">
    <text evidence="10">The sequence shown here is derived from an EMBL/GenBank/DDBJ whole genome shotgun (WGS) entry which is preliminary data.</text>
</comment>
<gene>
    <name evidence="8" type="primary">queE</name>
    <name evidence="10" type="ORF">EG19_02700</name>
</gene>
<dbReference type="STRING" id="1312852.EG19_02700"/>
<dbReference type="Proteomes" id="UP000027284">
    <property type="component" value="Unassembled WGS sequence"/>
</dbReference>
<dbReference type="Pfam" id="PF04055">
    <property type="entry name" value="Radical_SAM"/>
    <property type="match status" value="1"/>
</dbReference>
<comment type="function">
    <text evidence="8">Catalyzes the complex heterocyclic radical-mediated conversion of 6-carboxy-5,6,7,8-tetrahydropterin (CPH4) to 7-carboxy-7-deazaguanine (CDG), a step common to the biosynthetic pathways of all 7-deazapurine-containing compounds.</text>
</comment>
<comment type="similarity">
    <text evidence="8">Belongs to the radical SAM superfamily. 7-carboxy-7-deazaguanine synthase family.</text>
</comment>
<dbReference type="InterPro" id="IPR007197">
    <property type="entry name" value="rSAM"/>
</dbReference>
<feature type="binding site" evidence="8">
    <location>
        <position position="25"/>
    </location>
    <ligand>
        <name>substrate</name>
    </ligand>
</feature>
<feature type="binding site" evidence="8">
    <location>
        <begin position="114"/>
        <end position="116"/>
    </location>
    <ligand>
        <name>S-adenosyl-L-methionine</name>
        <dbReference type="ChEBI" id="CHEBI:59789"/>
    </ligand>
</feature>
<feature type="binding site" evidence="8">
    <location>
        <begin position="10"/>
        <end position="12"/>
    </location>
    <ligand>
        <name>substrate</name>
    </ligand>
</feature>
<dbReference type="AlphaFoldDB" id="A0A062XMY9"/>
<dbReference type="InterPro" id="IPR013785">
    <property type="entry name" value="Aldolase_TIM"/>
</dbReference>
<feature type="binding site" evidence="8">
    <location>
        <position position="33"/>
    </location>
    <ligand>
        <name>[4Fe-4S] cluster</name>
        <dbReference type="ChEBI" id="CHEBI:49883"/>
        <note>4Fe-4S-S-AdoMet</note>
    </ligand>
</feature>
<dbReference type="UniPathway" id="UPA00391"/>
<evidence type="ECO:0000313" key="10">
    <source>
        <dbReference type="EMBL" id="KDA53902.1"/>
    </source>
</evidence>
<evidence type="ECO:0000313" key="11">
    <source>
        <dbReference type="Proteomes" id="UP000027284"/>
    </source>
</evidence>
<dbReference type="InterPro" id="IPR058240">
    <property type="entry name" value="rSAM_sf"/>
</dbReference>
<evidence type="ECO:0000256" key="4">
    <source>
        <dbReference type="ARBA" id="ARBA00022842"/>
    </source>
</evidence>
<evidence type="ECO:0000256" key="3">
    <source>
        <dbReference type="ARBA" id="ARBA00022723"/>
    </source>
</evidence>
<dbReference type="EC" id="4.3.99.3" evidence="8"/>
<evidence type="ECO:0000256" key="5">
    <source>
        <dbReference type="ARBA" id="ARBA00023004"/>
    </source>
</evidence>
<comment type="cofactor">
    <cofactor evidence="8">
        <name>S-adenosyl-L-methionine</name>
        <dbReference type="ChEBI" id="CHEBI:59789"/>
    </cofactor>
    <text evidence="8">Binds 1 S-adenosyl-L-methionine per subunit.</text>
</comment>
<evidence type="ECO:0000256" key="2">
    <source>
        <dbReference type="ARBA" id="ARBA00022691"/>
    </source>
</evidence>
<dbReference type="PIRSF" id="PIRSF000370">
    <property type="entry name" value="QueE"/>
    <property type="match status" value="1"/>
</dbReference>